<dbReference type="SMART" id="SM00066">
    <property type="entry name" value="GAL4"/>
    <property type="match status" value="1"/>
</dbReference>
<feature type="compositionally biased region" description="Basic and acidic residues" evidence="1">
    <location>
        <begin position="368"/>
        <end position="381"/>
    </location>
</feature>
<dbReference type="GO" id="GO:0008270">
    <property type="term" value="F:zinc ion binding"/>
    <property type="evidence" value="ECO:0007669"/>
    <property type="project" value="InterPro"/>
</dbReference>
<accession>A0A9N8V621</accession>
<protein>
    <submittedName>
        <fullName evidence="3">17153_t:CDS:1</fullName>
    </submittedName>
</protein>
<dbReference type="SUPFAM" id="SSF57701">
    <property type="entry name" value="Zn2/Cys6 DNA-binding domain"/>
    <property type="match status" value="1"/>
</dbReference>
<dbReference type="GO" id="GO:0000981">
    <property type="term" value="F:DNA-binding transcription factor activity, RNA polymerase II-specific"/>
    <property type="evidence" value="ECO:0007669"/>
    <property type="project" value="InterPro"/>
</dbReference>
<dbReference type="PROSITE" id="PS50048">
    <property type="entry name" value="ZN2_CY6_FUNGAL_2"/>
    <property type="match status" value="1"/>
</dbReference>
<dbReference type="Pfam" id="PF00172">
    <property type="entry name" value="Zn_clus"/>
    <property type="match status" value="1"/>
</dbReference>
<name>A0A9N8V621_9GLOM</name>
<evidence type="ECO:0000259" key="2">
    <source>
        <dbReference type="PROSITE" id="PS50048"/>
    </source>
</evidence>
<dbReference type="InterPro" id="IPR001138">
    <property type="entry name" value="Zn2Cys6_DnaBD"/>
</dbReference>
<keyword evidence="4" id="KW-1185">Reference proteome</keyword>
<gene>
    <name evidence="3" type="ORF">FCALED_LOCUS64</name>
</gene>
<comment type="caution">
    <text evidence="3">The sequence shown here is derived from an EMBL/GenBank/DDBJ whole genome shotgun (WGS) entry which is preliminary data.</text>
</comment>
<feature type="domain" description="Zn(2)-C6 fungal-type" evidence="2">
    <location>
        <begin position="98"/>
        <end position="131"/>
    </location>
</feature>
<dbReference type="AlphaFoldDB" id="A0A9N8V621"/>
<feature type="region of interest" description="Disordered" evidence="1">
    <location>
        <begin position="64"/>
        <end position="92"/>
    </location>
</feature>
<organism evidence="3 4">
    <name type="scientific">Funneliformis caledonium</name>
    <dbReference type="NCBI Taxonomy" id="1117310"/>
    <lineage>
        <taxon>Eukaryota</taxon>
        <taxon>Fungi</taxon>
        <taxon>Fungi incertae sedis</taxon>
        <taxon>Mucoromycota</taxon>
        <taxon>Glomeromycotina</taxon>
        <taxon>Glomeromycetes</taxon>
        <taxon>Glomerales</taxon>
        <taxon>Glomeraceae</taxon>
        <taxon>Funneliformis</taxon>
    </lineage>
</organism>
<dbReference type="Proteomes" id="UP000789570">
    <property type="component" value="Unassembled WGS sequence"/>
</dbReference>
<reference evidence="3" key="1">
    <citation type="submission" date="2021-06" db="EMBL/GenBank/DDBJ databases">
        <authorList>
            <person name="Kallberg Y."/>
            <person name="Tangrot J."/>
            <person name="Rosling A."/>
        </authorList>
    </citation>
    <scope>NUCLEOTIDE SEQUENCE</scope>
    <source>
        <strain evidence="3">UK204</strain>
    </source>
</reference>
<dbReference type="InterPro" id="IPR036864">
    <property type="entry name" value="Zn2-C6_fun-type_DNA-bd_sf"/>
</dbReference>
<feature type="region of interest" description="Disordered" evidence="1">
    <location>
        <begin position="490"/>
        <end position="511"/>
    </location>
</feature>
<dbReference type="OrthoDB" id="2380624at2759"/>
<proteinExistence type="predicted"/>
<dbReference type="PROSITE" id="PS00463">
    <property type="entry name" value="ZN2_CY6_FUNGAL_1"/>
    <property type="match status" value="1"/>
</dbReference>
<evidence type="ECO:0000313" key="4">
    <source>
        <dbReference type="Proteomes" id="UP000789570"/>
    </source>
</evidence>
<feature type="region of interest" description="Disordered" evidence="1">
    <location>
        <begin position="337"/>
        <end position="402"/>
    </location>
</feature>
<dbReference type="EMBL" id="CAJVPQ010000004">
    <property type="protein sequence ID" value="CAG8436026.1"/>
    <property type="molecule type" value="Genomic_DNA"/>
</dbReference>
<evidence type="ECO:0000256" key="1">
    <source>
        <dbReference type="SAM" id="MobiDB-lite"/>
    </source>
</evidence>
<evidence type="ECO:0000313" key="3">
    <source>
        <dbReference type="EMBL" id="CAG8436026.1"/>
    </source>
</evidence>
<feature type="compositionally biased region" description="Polar residues" evidence="1">
    <location>
        <begin position="340"/>
        <end position="351"/>
    </location>
</feature>
<sequence length="560" mass="65087">MEETLNLDQIFYRCEKGFITTVRFLDQKRKKNKESKSEHFLAEFSIQVVIWFNKYESASQQTTLHVGGDSDESCEDQSTSSIPSQPLKKKRGKISQNACNKCKRDKKKCDGNYATQSSCTYCLDHNEKCIYPEPGRRRPRINTDLIDYQSRGEFIESTLVNLTRFIANLSNLNQVSNTLRDHFFQLFVHPLTTIEQFLLLRRLWNEINDNPNDNRFNVENLQSILLVLTILIQNREESVQQHFWEHVRQIVDNVIGDVQNMTPPSTSSTSSLAIQPSIFPHNIPESSDVLPPDFLQMNYTTVQYDNNDPGNFQHHSTSQLDKFFTPLVDNVEYVDDDPRQSVQNSSTQQDQEIAKPSQIIQKTQVSEPKLKKQKTEIPTKTREKKRKASRIESNKQRKCSSKQATYLNHVHIMHRPVKPESKTSLVFHKEDPIDNSIITPNLFENRQNTLRPENQYTPIPQYQRQQHQDMLNLSYEHWNNAGLFANQQISQSTTPQQSLTREQSPQNENPLPLFNNLNPPEQLSYFLNPRVNNVIEDHNHHTDSVDINLILAMSGHLEEQ</sequence>
<dbReference type="Gene3D" id="4.10.240.10">
    <property type="entry name" value="Zn(2)-C6 fungal-type DNA-binding domain"/>
    <property type="match status" value="1"/>
</dbReference>